<dbReference type="RefSeq" id="WP_175197861.1">
    <property type="nucleotide sequence ID" value="NZ_CADIKL010000047.1"/>
</dbReference>
<dbReference type="AlphaFoldDB" id="A0A6J5GUH9"/>
<dbReference type="EMBL" id="CADIKL010000047">
    <property type="protein sequence ID" value="CAB3805751.1"/>
    <property type="molecule type" value="Genomic_DNA"/>
</dbReference>
<proteinExistence type="predicted"/>
<organism evidence="1 2">
    <name type="scientific">Paraburkholderia caffeinitolerans</name>
    <dbReference type="NCBI Taxonomy" id="1723730"/>
    <lineage>
        <taxon>Bacteria</taxon>
        <taxon>Pseudomonadati</taxon>
        <taxon>Pseudomonadota</taxon>
        <taxon>Betaproteobacteria</taxon>
        <taxon>Burkholderiales</taxon>
        <taxon>Burkholderiaceae</taxon>
        <taxon>Paraburkholderia</taxon>
    </lineage>
</organism>
<keyword evidence="2" id="KW-1185">Reference proteome</keyword>
<evidence type="ECO:0000313" key="2">
    <source>
        <dbReference type="Proteomes" id="UP000494119"/>
    </source>
</evidence>
<accession>A0A6J5GUH9</accession>
<gene>
    <name evidence="1" type="ORF">LMG28688_06247</name>
</gene>
<dbReference type="Proteomes" id="UP000494119">
    <property type="component" value="Unassembled WGS sequence"/>
</dbReference>
<protein>
    <submittedName>
        <fullName evidence="1">Uncharacterized protein</fullName>
    </submittedName>
</protein>
<name>A0A6J5GUH9_9BURK</name>
<sequence>MASSYQNYATIPSAIISDGILPIPIWAVTTMKLTETYHLPPIGSTGARAIVGVHDDTIDLTGVLVGMERFAWKLALETLAESSKRGTALGSFTGGKVSGLILITAMTIRTDMQIQSLTFTASTTKREALDVSIQLAYMPLPGALGKLLDLASVGVGALMDVGGN</sequence>
<reference evidence="1 2" key="1">
    <citation type="submission" date="2020-04" db="EMBL/GenBank/DDBJ databases">
        <authorList>
            <person name="De Canck E."/>
        </authorList>
    </citation>
    <scope>NUCLEOTIDE SEQUENCE [LARGE SCALE GENOMIC DNA]</scope>
    <source>
        <strain evidence="1 2">LMG 28688</strain>
    </source>
</reference>
<evidence type="ECO:0000313" key="1">
    <source>
        <dbReference type="EMBL" id="CAB3805751.1"/>
    </source>
</evidence>